<dbReference type="NCBIfam" id="TIGR00084">
    <property type="entry name" value="ruvA"/>
    <property type="match status" value="1"/>
</dbReference>
<feature type="domain" description="Helix-hairpin-helix DNA-binding motif class 1" evidence="7">
    <location>
        <begin position="72"/>
        <end position="91"/>
    </location>
</feature>
<gene>
    <name evidence="6 8" type="primary">ruvA</name>
    <name evidence="8" type="ORF">JYK00_03485</name>
</gene>
<dbReference type="SUPFAM" id="SSF46929">
    <property type="entry name" value="DNA helicase RuvA subunit, C-terminal domain"/>
    <property type="match status" value="1"/>
</dbReference>
<evidence type="ECO:0000256" key="2">
    <source>
        <dbReference type="ARBA" id="ARBA00022763"/>
    </source>
</evidence>
<comment type="subcellular location">
    <subcellularLocation>
        <location evidence="6">Cytoplasm</location>
    </subcellularLocation>
</comment>
<comment type="caution">
    <text evidence="6">Lacks conserved residue(s) required for the propagation of feature annotation.</text>
</comment>
<dbReference type="GO" id="GO:0003678">
    <property type="term" value="F:DNA helicase activity"/>
    <property type="evidence" value="ECO:0007669"/>
    <property type="project" value="UniProtKB-EC"/>
</dbReference>
<keyword evidence="9" id="KW-1185">Reference proteome</keyword>
<dbReference type="RefSeq" id="WP_207567303.1">
    <property type="nucleotide sequence ID" value="NZ_CP071446.1"/>
</dbReference>
<dbReference type="CDD" id="cd14332">
    <property type="entry name" value="UBA_RuvA_C"/>
    <property type="match status" value="1"/>
</dbReference>
<name>A0ABX7S9L4_9BACT</name>
<dbReference type="InterPro" id="IPR000085">
    <property type="entry name" value="RuvA"/>
</dbReference>
<dbReference type="SUPFAM" id="SSF47781">
    <property type="entry name" value="RuvA domain 2-like"/>
    <property type="match status" value="1"/>
</dbReference>
<dbReference type="GO" id="GO:0016787">
    <property type="term" value="F:hydrolase activity"/>
    <property type="evidence" value="ECO:0007669"/>
    <property type="project" value="UniProtKB-KW"/>
</dbReference>
<evidence type="ECO:0000256" key="1">
    <source>
        <dbReference type="ARBA" id="ARBA00022490"/>
    </source>
</evidence>
<evidence type="ECO:0000256" key="6">
    <source>
        <dbReference type="HAMAP-Rule" id="MF_00031"/>
    </source>
</evidence>
<dbReference type="Pfam" id="PF01330">
    <property type="entry name" value="RuvA_N"/>
    <property type="match status" value="1"/>
</dbReference>
<dbReference type="Gene3D" id="1.10.8.10">
    <property type="entry name" value="DNA helicase RuvA subunit, C-terminal domain"/>
    <property type="match status" value="1"/>
</dbReference>
<reference evidence="8 9" key="1">
    <citation type="submission" date="2021-03" db="EMBL/GenBank/DDBJ databases">
        <title>Thermosipho ferrireducens sp.nov., an anaerobic thermophilic iron-reducing bacterium isolated from a deep-sea hydrothermal sulfide deposits.</title>
        <authorList>
            <person name="Zeng X."/>
            <person name="Chen Y."/>
            <person name="Shao Z."/>
        </authorList>
    </citation>
    <scope>NUCLEOTIDE SEQUENCE [LARGE SCALE GENOMIC DNA]</scope>
    <source>
        <strain evidence="8 9">JL129W03</strain>
    </source>
</reference>
<dbReference type="Proteomes" id="UP000671862">
    <property type="component" value="Chromosome"/>
</dbReference>
<keyword evidence="2 6" id="KW-0227">DNA damage</keyword>
<keyword evidence="8" id="KW-0378">Hydrolase</keyword>
<dbReference type="SMART" id="SM00278">
    <property type="entry name" value="HhH1"/>
    <property type="match status" value="2"/>
</dbReference>
<dbReference type="InterPro" id="IPR036267">
    <property type="entry name" value="RuvA_C_sf"/>
</dbReference>
<evidence type="ECO:0000259" key="7">
    <source>
        <dbReference type="SMART" id="SM00278"/>
    </source>
</evidence>
<evidence type="ECO:0000313" key="9">
    <source>
        <dbReference type="Proteomes" id="UP000671862"/>
    </source>
</evidence>
<protein>
    <recommendedName>
        <fullName evidence="6">Holliday junction branch migration complex subunit RuvA</fullName>
    </recommendedName>
</protein>
<dbReference type="Gene3D" id="2.40.50.140">
    <property type="entry name" value="Nucleic acid-binding proteins"/>
    <property type="match status" value="1"/>
</dbReference>
<organism evidence="8 9">
    <name type="scientific">Thermosipho ferrireducens</name>
    <dbReference type="NCBI Taxonomy" id="2571116"/>
    <lineage>
        <taxon>Bacteria</taxon>
        <taxon>Thermotogati</taxon>
        <taxon>Thermotogota</taxon>
        <taxon>Thermotogae</taxon>
        <taxon>Thermotogales</taxon>
        <taxon>Fervidobacteriaceae</taxon>
        <taxon>Thermosipho</taxon>
    </lineage>
</organism>
<dbReference type="Gene3D" id="1.10.150.20">
    <property type="entry name" value="5' to 3' exonuclease, C-terminal subdomain"/>
    <property type="match status" value="1"/>
</dbReference>
<dbReference type="InterPro" id="IPR003583">
    <property type="entry name" value="Hlx-hairpin-Hlx_DNA-bd_motif"/>
</dbReference>
<sequence length="190" mass="20956">MIYAVKGLLYSVLDGKAYVDVGNFILEIVVGNTVELSGLTGSEIKFYTKLIISEDNITLYGFGEEKKLRLFEKLISVSKLGPKTALKILSTNNVEEIVAKIINEDAKGLSQLPGIGKKTAERIIMELKDNLAEFNVSFSEKDKKMQEAIEALTTLGFSPNQSRKAVNSVAETNDSLDEIIKKALKHLTRS</sequence>
<evidence type="ECO:0000256" key="4">
    <source>
        <dbReference type="ARBA" id="ARBA00023172"/>
    </source>
</evidence>
<dbReference type="SUPFAM" id="SSF50249">
    <property type="entry name" value="Nucleic acid-binding proteins"/>
    <property type="match status" value="1"/>
</dbReference>
<comment type="function">
    <text evidence="6">The RuvA-RuvB-RuvC complex processes Holliday junction (HJ) DNA during genetic recombination and DNA repair, while the RuvA-RuvB complex plays an important role in the rescue of blocked DNA replication forks via replication fork reversal (RFR). RuvA specifically binds to HJ cruciform DNA, conferring on it an open structure. The RuvB hexamer acts as an ATP-dependent pump, pulling dsDNA into and through the RuvAB complex. HJ branch migration allows RuvC to scan DNA until it finds its consensus sequence, where it cleaves and resolves the cruciform DNA.</text>
</comment>
<dbReference type="InterPro" id="IPR013849">
    <property type="entry name" value="DNA_helicase_Holl-junc_RuvA_I"/>
</dbReference>
<comment type="similarity">
    <text evidence="6">Belongs to the RuvA family.</text>
</comment>
<keyword evidence="5 6" id="KW-0234">DNA repair</keyword>
<dbReference type="HAMAP" id="MF_00031">
    <property type="entry name" value="DNA_HJ_migration_RuvA"/>
    <property type="match status" value="1"/>
</dbReference>
<comment type="domain">
    <text evidence="6">Has three domains with a flexible linker between the domains II and III and assumes an 'L' shape. Domain III is highly mobile and contacts RuvB.</text>
</comment>
<evidence type="ECO:0000256" key="5">
    <source>
        <dbReference type="ARBA" id="ARBA00023204"/>
    </source>
</evidence>
<evidence type="ECO:0000313" key="8">
    <source>
        <dbReference type="EMBL" id="QTA38586.1"/>
    </source>
</evidence>
<dbReference type="Pfam" id="PF07499">
    <property type="entry name" value="RuvA_C"/>
    <property type="match status" value="1"/>
</dbReference>
<accession>A0ABX7S9L4</accession>
<keyword evidence="4 6" id="KW-0233">DNA recombination</keyword>
<dbReference type="InterPro" id="IPR012340">
    <property type="entry name" value="NA-bd_OB-fold"/>
</dbReference>
<dbReference type="Pfam" id="PF14520">
    <property type="entry name" value="HHH_5"/>
    <property type="match status" value="1"/>
</dbReference>
<feature type="domain" description="Helix-hairpin-helix DNA-binding motif class 1" evidence="7">
    <location>
        <begin position="107"/>
        <end position="126"/>
    </location>
</feature>
<comment type="subunit">
    <text evidence="6">Homotetramer. Forms an RuvA(8)-RuvB(12)-Holliday junction (HJ) complex. HJ DNA is sandwiched between 2 RuvA tetramers; dsDNA enters through RuvA and exits via RuvB. An RuvB hexamer assembles on each DNA strand where it exits the tetramer. Each RuvB hexamer is contacted by two RuvA subunits (via domain III) on 2 adjacent RuvB subunits; this complex drives branch migration. In the full resolvosome a probable DNA-RuvA(4)-RuvB(12)-RuvC(2) complex forms which resolves the HJ.</text>
</comment>
<dbReference type="InterPro" id="IPR010994">
    <property type="entry name" value="RuvA_2-like"/>
</dbReference>
<feature type="region of interest" description="Domain III" evidence="6">
    <location>
        <begin position="144"/>
        <end position="190"/>
    </location>
</feature>
<keyword evidence="3 6" id="KW-0238">DNA-binding</keyword>
<evidence type="ECO:0000256" key="3">
    <source>
        <dbReference type="ARBA" id="ARBA00023125"/>
    </source>
</evidence>
<dbReference type="InterPro" id="IPR011114">
    <property type="entry name" value="RuvA_C"/>
</dbReference>
<keyword evidence="1 6" id="KW-0963">Cytoplasm</keyword>
<proteinExistence type="inferred from homology"/>
<dbReference type="EMBL" id="CP071446">
    <property type="protein sequence ID" value="QTA38586.1"/>
    <property type="molecule type" value="Genomic_DNA"/>
</dbReference>